<dbReference type="Proteomes" id="UP000479710">
    <property type="component" value="Unassembled WGS sequence"/>
</dbReference>
<evidence type="ECO:0000256" key="1">
    <source>
        <dbReference type="SAM" id="MobiDB-lite"/>
    </source>
</evidence>
<feature type="compositionally biased region" description="Basic and acidic residues" evidence="1">
    <location>
        <begin position="425"/>
        <end position="438"/>
    </location>
</feature>
<dbReference type="AlphaFoldDB" id="A0A6G1BMB2"/>
<feature type="region of interest" description="Disordered" evidence="1">
    <location>
        <begin position="415"/>
        <end position="441"/>
    </location>
</feature>
<feature type="region of interest" description="Disordered" evidence="1">
    <location>
        <begin position="1"/>
        <end position="206"/>
    </location>
</feature>
<feature type="compositionally biased region" description="Polar residues" evidence="1">
    <location>
        <begin position="415"/>
        <end position="424"/>
    </location>
</feature>
<protein>
    <submittedName>
        <fullName evidence="2">Uncharacterized protein</fullName>
    </submittedName>
</protein>
<gene>
    <name evidence="2" type="ORF">E2562_021116</name>
</gene>
<name>A0A6G1BMB2_9ORYZ</name>
<evidence type="ECO:0000313" key="3">
    <source>
        <dbReference type="Proteomes" id="UP000479710"/>
    </source>
</evidence>
<dbReference type="OrthoDB" id="660305at2759"/>
<dbReference type="PANTHER" id="PTHR34466">
    <property type="entry name" value="OS11G0129800 PROTEIN"/>
    <property type="match status" value="1"/>
</dbReference>
<proteinExistence type="predicted"/>
<reference evidence="2 3" key="1">
    <citation type="submission" date="2019-11" db="EMBL/GenBank/DDBJ databases">
        <title>Whole genome sequence of Oryza granulata.</title>
        <authorList>
            <person name="Li W."/>
        </authorList>
    </citation>
    <scope>NUCLEOTIDE SEQUENCE [LARGE SCALE GENOMIC DNA]</scope>
    <source>
        <strain evidence="3">cv. Menghai</strain>
        <tissue evidence="2">Leaf</tissue>
    </source>
</reference>
<dbReference type="EMBL" id="SPHZ02000012">
    <property type="protein sequence ID" value="KAF0889060.1"/>
    <property type="molecule type" value="Genomic_DNA"/>
</dbReference>
<comment type="caution">
    <text evidence="2">The sequence shown here is derived from an EMBL/GenBank/DDBJ whole genome shotgun (WGS) entry which is preliminary data.</text>
</comment>
<evidence type="ECO:0000313" key="2">
    <source>
        <dbReference type="EMBL" id="KAF0889060.1"/>
    </source>
</evidence>
<sequence>MRLASIRAKRSISSSSSTLPVSVTSSAQLPPFDFPPISFPPRSKPEFMASSAFKSTTRRTLHPSDDRPPGPCNRKAPPPCPRRSRSVSVEPRARAGGLGLGEYAAGSTRTNPLFDRGGNSASPSPSSPPQVTTEAAACRGGEAAASRQRGREVARKGSCAGGSGRARSVSVALRRRRAASSLSREDADGGGGRMVSKAPSVAGDTKPYRDSEAIWQSNHSNVPVQQVIKIPPEFDPDSAEFVSDISDYTTEFRKEEIVHIPFEFDPDSTDLAPDIEHHSRKLQREQMEIPLEFDLDSAELSPDITEYTTKLKQSHECARKLRADLAVEEQREQELSRVLKGIVTAPNFTEAHKRRPRRKSSIERLKVSKHLAEEAMNYFEECVSISTLDSTDFSSLEDPQINSVVSVPQKRSNTFFNKGGSSISEPHHPSDRHWHNEESDNQTQCSISLTGSDASGSHTFSHTMMTLISRTANNSSDDLDGFDTPQSRNSCFSFTHEPTKTVEGDGVQQYLRSFGRGISKDLREKGSSYCDDDYVFQKMNAHLLMDIVAFKNRVNFGGLLICNIRRF</sequence>
<feature type="compositionally biased region" description="Low complexity" evidence="1">
    <location>
        <begin position="1"/>
        <end position="26"/>
    </location>
</feature>
<dbReference type="PANTHER" id="PTHR34466:SF3">
    <property type="entry name" value="OS11G0129800 PROTEIN"/>
    <property type="match status" value="1"/>
</dbReference>
<feature type="compositionally biased region" description="Low complexity" evidence="1">
    <location>
        <begin position="134"/>
        <end position="145"/>
    </location>
</feature>
<keyword evidence="3" id="KW-1185">Reference proteome</keyword>
<organism evidence="2 3">
    <name type="scientific">Oryza meyeriana var. granulata</name>
    <dbReference type="NCBI Taxonomy" id="110450"/>
    <lineage>
        <taxon>Eukaryota</taxon>
        <taxon>Viridiplantae</taxon>
        <taxon>Streptophyta</taxon>
        <taxon>Embryophyta</taxon>
        <taxon>Tracheophyta</taxon>
        <taxon>Spermatophyta</taxon>
        <taxon>Magnoliopsida</taxon>
        <taxon>Liliopsida</taxon>
        <taxon>Poales</taxon>
        <taxon>Poaceae</taxon>
        <taxon>BOP clade</taxon>
        <taxon>Oryzoideae</taxon>
        <taxon>Oryzeae</taxon>
        <taxon>Oryzinae</taxon>
        <taxon>Oryza</taxon>
        <taxon>Oryza meyeriana</taxon>
    </lineage>
</organism>
<accession>A0A6G1BMB2</accession>